<sequence length="496" mass="57426">MLEYPFSMEWTISEERLKQNSTENGRLKSDEFIAINASGVRYSLRIYPNGHNDKYRGKTMIFLNLELGNEKKVEAEYTFSIKTANWSHKIDYIFNENTGWVEGILKIENVESKTEMELLKLKWKTSKNFGDLWNMGFEDSKIFVERKEIKVHKCVLAFHSSVFASKLNTPIFVTQPSLFSSMFVSSVKKVVENKIEISDFSFDIVQKIVKLCYDYDLVSDISVKEAILLLKFADKYEMKFIKGNLEVYLGDRISVSNVSEIENCAIEINSSKLKNQCMDFFINCLSMKYQVPNMKLFDEKFIIEAVTKFCCNTSKNIKIETNESKWSTSKNFKDLWNIGGENFTIITDGKELKIYKCVLAFYSPVFAAMLNNSIDIADFSYEIVEKAVKLLYHRDLISDISVEEAILLLKFAEKYSIEMLKKNLEIYLSDKITVSNVCEILNCAVAVNSLMLQKMSGDYFMECLSMKYRLPNLELLEKEFLIDAISKFSVHKCQTL</sequence>
<dbReference type="SUPFAM" id="SSF54695">
    <property type="entry name" value="POZ domain"/>
    <property type="match status" value="2"/>
</dbReference>
<reference evidence="3" key="1">
    <citation type="submission" date="2022-11" db="UniProtKB">
        <authorList>
            <consortium name="WormBaseParasite"/>
        </authorList>
    </citation>
    <scope>IDENTIFICATION</scope>
</reference>
<dbReference type="InterPro" id="IPR011333">
    <property type="entry name" value="SKP1/BTB/POZ_sf"/>
</dbReference>
<dbReference type="AlphaFoldDB" id="A0A914YQ52"/>
<proteinExistence type="predicted"/>
<feature type="domain" description="BTB" evidence="1">
    <location>
        <begin position="341"/>
        <end position="421"/>
    </location>
</feature>
<dbReference type="SUPFAM" id="SSF49599">
    <property type="entry name" value="TRAF domain-like"/>
    <property type="match status" value="1"/>
</dbReference>
<name>A0A914YQ52_9BILA</name>
<dbReference type="Pfam" id="PF00651">
    <property type="entry name" value="BTB"/>
    <property type="match status" value="2"/>
</dbReference>
<dbReference type="SMART" id="SM00225">
    <property type="entry name" value="BTB"/>
    <property type="match status" value="2"/>
</dbReference>
<dbReference type="PROSITE" id="PS50097">
    <property type="entry name" value="BTB"/>
    <property type="match status" value="2"/>
</dbReference>
<dbReference type="Proteomes" id="UP000887577">
    <property type="component" value="Unplaced"/>
</dbReference>
<dbReference type="InterPro" id="IPR000210">
    <property type="entry name" value="BTB/POZ_dom"/>
</dbReference>
<evidence type="ECO:0000313" key="3">
    <source>
        <dbReference type="WBParaSite" id="PSU_v2.g2307.t1"/>
    </source>
</evidence>
<accession>A0A914YQ52</accession>
<organism evidence="2 3">
    <name type="scientific">Panagrolaimus superbus</name>
    <dbReference type="NCBI Taxonomy" id="310955"/>
    <lineage>
        <taxon>Eukaryota</taxon>
        <taxon>Metazoa</taxon>
        <taxon>Ecdysozoa</taxon>
        <taxon>Nematoda</taxon>
        <taxon>Chromadorea</taxon>
        <taxon>Rhabditida</taxon>
        <taxon>Tylenchina</taxon>
        <taxon>Panagrolaimomorpha</taxon>
        <taxon>Panagrolaimoidea</taxon>
        <taxon>Panagrolaimidae</taxon>
        <taxon>Panagrolaimus</taxon>
    </lineage>
</organism>
<keyword evidence="2" id="KW-1185">Reference proteome</keyword>
<dbReference type="CDD" id="cd18186">
    <property type="entry name" value="BTB_POZ_ZBTB_KLHL-like"/>
    <property type="match status" value="2"/>
</dbReference>
<dbReference type="WBParaSite" id="PSU_v2.g2307.t1">
    <property type="protein sequence ID" value="PSU_v2.g2307.t1"/>
    <property type="gene ID" value="PSU_v2.g2307"/>
</dbReference>
<dbReference type="PANTHER" id="PTHR24413">
    <property type="entry name" value="SPECKLE-TYPE POZ PROTEIN"/>
    <property type="match status" value="1"/>
</dbReference>
<evidence type="ECO:0000259" key="1">
    <source>
        <dbReference type="PROSITE" id="PS50097"/>
    </source>
</evidence>
<protein>
    <submittedName>
        <fullName evidence="3">BTB domain-containing protein</fullName>
    </submittedName>
</protein>
<evidence type="ECO:0000313" key="2">
    <source>
        <dbReference type="Proteomes" id="UP000887577"/>
    </source>
</evidence>
<feature type="domain" description="BTB" evidence="1">
    <location>
        <begin position="138"/>
        <end position="221"/>
    </location>
</feature>
<dbReference type="Gene3D" id="3.30.710.10">
    <property type="entry name" value="Potassium Channel Kv1.1, Chain A"/>
    <property type="match status" value="2"/>
</dbReference>